<feature type="transmembrane region" description="Helical" evidence="13">
    <location>
        <begin position="325"/>
        <end position="349"/>
    </location>
</feature>
<keyword evidence="10 13" id="KW-1133">Transmembrane helix</keyword>
<dbReference type="PIRSF" id="PIRSF006446">
    <property type="entry name" value="Cyt_quinol_oxidase_1"/>
    <property type="match status" value="1"/>
</dbReference>
<evidence type="ECO:0000256" key="9">
    <source>
        <dbReference type="ARBA" id="ARBA00022982"/>
    </source>
</evidence>
<proteinExistence type="inferred from homology"/>
<accession>A0AAE3XKA3</accession>
<feature type="transmembrane region" description="Helical" evidence="13">
    <location>
        <begin position="20"/>
        <end position="43"/>
    </location>
</feature>
<feature type="transmembrane region" description="Helical" evidence="13">
    <location>
        <begin position="126"/>
        <end position="147"/>
    </location>
</feature>
<dbReference type="GO" id="GO:0070069">
    <property type="term" value="C:cytochrome complex"/>
    <property type="evidence" value="ECO:0007669"/>
    <property type="project" value="UniProtKB-UniRule"/>
</dbReference>
<feature type="transmembrane region" description="Helical" evidence="13">
    <location>
        <begin position="408"/>
        <end position="430"/>
    </location>
</feature>
<dbReference type="RefSeq" id="WP_309937655.1">
    <property type="nucleotide sequence ID" value="NZ_AP025305.1"/>
</dbReference>
<evidence type="ECO:0000313" key="15">
    <source>
        <dbReference type="Proteomes" id="UP001185092"/>
    </source>
</evidence>
<evidence type="ECO:0000256" key="4">
    <source>
        <dbReference type="ARBA" id="ARBA00022475"/>
    </source>
</evidence>
<dbReference type="GO" id="GO:0046872">
    <property type="term" value="F:metal ion binding"/>
    <property type="evidence" value="ECO:0007669"/>
    <property type="project" value="UniProtKB-UniRule"/>
</dbReference>
<keyword evidence="4 13" id="KW-1003">Cell membrane</keyword>
<keyword evidence="15" id="KW-1185">Reference proteome</keyword>
<keyword evidence="9 13" id="KW-0249">Electron transport</keyword>
<dbReference type="EMBL" id="JAVDQD010000001">
    <property type="protein sequence ID" value="MDR6238188.1"/>
    <property type="molecule type" value="Genomic_DNA"/>
</dbReference>
<evidence type="ECO:0000256" key="12">
    <source>
        <dbReference type="ARBA" id="ARBA00023136"/>
    </source>
</evidence>
<name>A0AAE3XKA3_9BACT</name>
<evidence type="ECO:0000313" key="14">
    <source>
        <dbReference type="EMBL" id="MDR6238188.1"/>
    </source>
</evidence>
<keyword evidence="5" id="KW-0997">Cell inner membrane</keyword>
<organism evidence="14 15">
    <name type="scientific">Aureibacter tunicatorum</name>
    <dbReference type="NCBI Taxonomy" id="866807"/>
    <lineage>
        <taxon>Bacteria</taxon>
        <taxon>Pseudomonadati</taxon>
        <taxon>Bacteroidota</taxon>
        <taxon>Cytophagia</taxon>
        <taxon>Cytophagales</taxon>
        <taxon>Persicobacteraceae</taxon>
        <taxon>Aureibacter</taxon>
    </lineage>
</organism>
<feature type="transmembrane region" description="Helical" evidence="13">
    <location>
        <begin position="55"/>
        <end position="76"/>
    </location>
</feature>
<evidence type="ECO:0000256" key="2">
    <source>
        <dbReference type="ARBA" id="ARBA00009819"/>
    </source>
</evidence>
<sequence>MNLDPELLARLQFAFTIMFHYIFPPFSIGLGLLIVIYESLYVFKKKAIYEKIARFWVKIFAANFAVGVATGIVMEFEFGTNWSTYSRYVGDVFGSPLAAEGIFAFFLESGFLSILLFGWHRVSKGMHLFSTFMVFIGSTMSAFWIVVANSWQQTPAAFEIVTNNGASRAVITDFWGMVFNPSALVRFEHVVVGAFIQGAFLVLSISAYYILKNKYEDFAKSSFRIALIVMTLASFLQLFLGDLSAKIVAEHQPAKFAALEGLYETRSNAPLYAFGWVDEKNEKTTGLAIPGMLSFLTHGDFNATVNGLDKIPVDERPPVNRTFQVYHIMITLGFFFIGLSVFSLIMLGMKKLYTTKWLMKVYVGAVILPVIANQCGWMTAEFGRQPWVVWGLLKTSDGISKTVTAPEILTSLILFFIVYVLLFFVWIYVLDKEIKHGPEHFEDLPYAGYARRGDRADTIEGNV</sequence>
<comment type="similarity">
    <text evidence="2 13">Belongs to the cytochrome ubiquinol oxidase subunit 1 family.</text>
</comment>
<feature type="transmembrane region" description="Helical" evidence="13">
    <location>
        <begin position="223"/>
        <end position="240"/>
    </location>
</feature>
<dbReference type="GO" id="GO:0009055">
    <property type="term" value="F:electron transfer activity"/>
    <property type="evidence" value="ECO:0007669"/>
    <property type="project" value="UniProtKB-UniRule"/>
</dbReference>
<evidence type="ECO:0000256" key="8">
    <source>
        <dbReference type="ARBA" id="ARBA00022723"/>
    </source>
</evidence>
<dbReference type="PANTHER" id="PTHR30365:SF0">
    <property type="entry name" value="CYTOCHROME BD-I UBIQUINOL OXIDASE SUBUNIT 1"/>
    <property type="match status" value="1"/>
</dbReference>
<protein>
    <submittedName>
        <fullName evidence="14">Cytochrome d ubiquinol oxidase subunit I</fullName>
        <ecNumber evidence="14">1.10.3.-</ecNumber>
    </submittedName>
</protein>
<feature type="transmembrane region" description="Helical" evidence="13">
    <location>
        <begin position="96"/>
        <end position="119"/>
    </location>
</feature>
<dbReference type="GO" id="GO:0019646">
    <property type="term" value="P:aerobic electron transport chain"/>
    <property type="evidence" value="ECO:0007669"/>
    <property type="project" value="InterPro"/>
</dbReference>
<keyword evidence="12 13" id="KW-0472">Membrane</keyword>
<dbReference type="InterPro" id="IPR002585">
    <property type="entry name" value="Cyt-d_ubiquinol_oxidase_su_1"/>
</dbReference>
<dbReference type="EC" id="1.10.3.-" evidence="14"/>
<dbReference type="AlphaFoldDB" id="A0AAE3XKA3"/>
<gene>
    <name evidence="14" type="ORF">HNQ88_001164</name>
</gene>
<keyword evidence="8 13" id="KW-0479">Metal-binding</keyword>
<evidence type="ECO:0000256" key="11">
    <source>
        <dbReference type="ARBA" id="ARBA00023004"/>
    </source>
</evidence>
<keyword evidence="6 13" id="KW-0349">Heme</keyword>
<keyword evidence="11 13" id="KW-0408">Iron</keyword>
<evidence type="ECO:0000256" key="3">
    <source>
        <dbReference type="ARBA" id="ARBA00022448"/>
    </source>
</evidence>
<comment type="caution">
    <text evidence="14">The sequence shown here is derived from an EMBL/GenBank/DDBJ whole genome shotgun (WGS) entry which is preliminary data.</text>
</comment>
<evidence type="ECO:0000256" key="13">
    <source>
        <dbReference type="PIRNR" id="PIRNR006446"/>
    </source>
</evidence>
<evidence type="ECO:0000256" key="6">
    <source>
        <dbReference type="ARBA" id="ARBA00022617"/>
    </source>
</evidence>
<keyword evidence="14" id="KW-0560">Oxidoreductase</keyword>
<dbReference type="Proteomes" id="UP001185092">
    <property type="component" value="Unassembled WGS sequence"/>
</dbReference>
<dbReference type="GO" id="GO:0005886">
    <property type="term" value="C:plasma membrane"/>
    <property type="evidence" value="ECO:0007669"/>
    <property type="project" value="UniProtKB-SubCell"/>
</dbReference>
<keyword evidence="3 13" id="KW-0813">Transport</keyword>
<feature type="transmembrane region" description="Helical" evidence="13">
    <location>
        <begin position="361"/>
        <end position="380"/>
    </location>
</feature>
<dbReference type="GO" id="GO:0016682">
    <property type="term" value="F:oxidoreductase activity, acting on diphenols and related substances as donors, oxygen as acceptor"/>
    <property type="evidence" value="ECO:0007669"/>
    <property type="project" value="TreeGrafter"/>
</dbReference>
<comment type="subcellular location">
    <subcellularLocation>
        <location evidence="1">Cell inner membrane</location>
        <topology evidence="1">Multi-pass membrane protein</topology>
    </subcellularLocation>
</comment>
<feature type="transmembrane region" description="Helical" evidence="13">
    <location>
        <begin position="190"/>
        <end position="211"/>
    </location>
</feature>
<dbReference type="PANTHER" id="PTHR30365">
    <property type="entry name" value="CYTOCHROME D UBIQUINOL OXIDASE"/>
    <property type="match status" value="1"/>
</dbReference>
<dbReference type="Pfam" id="PF01654">
    <property type="entry name" value="Cyt_bd_oxida_I"/>
    <property type="match status" value="1"/>
</dbReference>
<evidence type="ECO:0000256" key="7">
    <source>
        <dbReference type="ARBA" id="ARBA00022692"/>
    </source>
</evidence>
<evidence type="ECO:0000256" key="1">
    <source>
        <dbReference type="ARBA" id="ARBA00004429"/>
    </source>
</evidence>
<evidence type="ECO:0000256" key="5">
    <source>
        <dbReference type="ARBA" id="ARBA00022519"/>
    </source>
</evidence>
<reference evidence="14" key="1">
    <citation type="submission" date="2023-07" db="EMBL/GenBank/DDBJ databases">
        <title>Genomic Encyclopedia of Type Strains, Phase IV (KMG-IV): sequencing the most valuable type-strain genomes for metagenomic binning, comparative biology and taxonomic classification.</title>
        <authorList>
            <person name="Goeker M."/>
        </authorList>
    </citation>
    <scope>NUCLEOTIDE SEQUENCE</scope>
    <source>
        <strain evidence="14">DSM 26174</strain>
    </source>
</reference>
<evidence type="ECO:0000256" key="10">
    <source>
        <dbReference type="ARBA" id="ARBA00022989"/>
    </source>
</evidence>
<keyword evidence="7 13" id="KW-0812">Transmembrane</keyword>
<dbReference type="GO" id="GO:0020037">
    <property type="term" value="F:heme binding"/>
    <property type="evidence" value="ECO:0007669"/>
    <property type="project" value="TreeGrafter"/>
</dbReference>